<sequence length="82" mass="8583">EFDAKSAECDSTVDDAERAACYNELDKYVTTLAVDSNGLVVMPITQKPSFYGYTSALSQAGVAPDAGRAGPLTNVADFMLAG</sequence>
<proteinExistence type="predicted"/>
<organism evidence="1 2">
    <name type="scientific">Ilumatobacter coccineus</name>
    <dbReference type="NCBI Taxonomy" id="467094"/>
    <lineage>
        <taxon>Bacteria</taxon>
        <taxon>Bacillati</taxon>
        <taxon>Actinomycetota</taxon>
        <taxon>Acidimicrobiia</taxon>
        <taxon>Acidimicrobiales</taxon>
        <taxon>Ilumatobacteraceae</taxon>
        <taxon>Ilumatobacter</taxon>
    </lineage>
</organism>
<reference evidence="1 2" key="1">
    <citation type="submission" date="2017-10" db="EMBL/GenBank/DDBJ databases">
        <title>Novel microbial diversity and functional potential in the marine mammal oral microbiome.</title>
        <authorList>
            <person name="Dudek N.K."/>
            <person name="Sun C.L."/>
            <person name="Burstein D."/>
            <person name="Kantor R.S."/>
            <person name="Aliaga Goltsman D.S."/>
            <person name="Bik E.M."/>
            <person name="Thomas B.C."/>
            <person name="Banfield J.F."/>
            <person name="Relman D.A."/>
        </authorList>
    </citation>
    <scope>NUCLEOTIDE SEQUENCE [LARGE SCALE GENOMIC DNA]</scope>
    <source>
        <strain evidence="1">DOLJORAL78_61_10</strain>
    </source>
</reference>
<protein>
    <submittedName>
        <fullName evidence="1">Uncharacterized protein</fullName>
    </submittedName>
</protein>
<gene>
    <name evidence="1" type="ORF">CSA55_06255</name>
</gene>
<feature type="non-terminal residue" evidence="1">
    <location>
        <position position="1"/>
    </location>
</feature>
<dbReference type="EMBL" id="PDSL01000112">
    <property type="protein sequence ID" value="PIE31175.1"/>
    <property type="molecule type" value="Genomic_DNA"/>
</dbReference>
<dbReference type="AlphaFoldDB" id="A0A2G6K6B3"/>
<evidence type="ECO:0000313" key="2">
    <source>
        <dbReference type="Proteomes" id="UP000230914"/>
    </source>
</evidence>
<accession>A0A2G6K6B3</accession>
<comment type="caution">
    <text evidence="1">The sequence shown here is derived from an EMBL/GenBank/DDBJ whole genome shotgun (WGS) entry which is preliminary data.</text>
</comment>
<evidence type="ECO:0000313" key="1">
    <source>
        <dbReference type="EMBL" id="PIE31175.1"/>
    </source>
</evidence>
<name>A0A2G6K6B3_9ACTN</name>
<dbReference type="Proteomes" id="UP000230914">
    <property type="component" value="Unassembled WGS sequence"/>
</dbReference>